<reference evidence="1" key="1">
    <citation type="submission" date="2021-02" db="EMBL/GenBank/DDBJ databases">
        <authorList>
            <person name="Pothier F. J."/>
        </authorList>
    </citation>
    <scope>NUCLEOTIDE SEQUENCE</scope>
    <source>
        <strain evidence="1">CFBP 1159</strain>
    </source>
</reference>
<dbReference type="AlphaFoldDB" id="A0A8D6V3J2"/>
<name>A0A8D6V3J2_9XANT</name>
<dbReference type="EMBL" id="HG992341">
    <property type="protein sequence ID" value="CAE6772983.1"/>
    <property type="molecule type" value="Genomic_DNA"/>
</dbReference>
<dbReference type="EMBL" id="HG992341">
    <property type="protein sequence ID" value="CAE6773000.1"/>
    <property type="molecule type" value="Genomic_DNA"/>
</dbReference>
<gene>
    <name evidence="1" type="ORF">CFBP1159_22100</name>
</gene>
<evidence type="ECO:0008006" key="2">
    <source>
        <dbReference type="Google" id="ProtNLM"/>
    </source>
</evidence>
<dbReference type="Proteomes" id="UP000835243">
    <property type="component" value="Chromosome"/>
</dbReference>
<proteinExistence type="predicted"/>
<organism evidence="1">
    <name type="scientific">Xanthomonas arboricola pv. corylina</name>
    <dbReference type="NCBI Taxonomy" id="487821"/>
    <lineage>
        <taxon>Bacteria</taxon>
        <taxon>Pseudomonadati</taxon>
        <taxon>Pseudomonadota</taxon>
        <taxon>Gammaproteobacteria</taxon>
        <taxon>Lysobacterales</taxon>
        <taxon>Lysobacteraceae</taxon>
        <taxon>Xanthomonas</taxon>
    </lineage>
</organism>
<dbReference type="PANTHER" id="PTHR47515">
    <property type="entry name" value="LOW CALCIUM RESPONSE LOCUS PROTEIN T"/>
    <property type="match status" value="1"/>
</dbReference>
<dbReference type="PANTHER" id="PTHR47515:SF2">
    <property type="entry name" value="INTEGRASE CORE DOMAIN PROTEIN"/>
    <property type="match status" value="1"/>
</dbReference>
<accession>A0A8D6V3J2</accession>
<evidence type="ECO:0000313" key="1">
    <source>
        <dbReference type="EMBL" id="CAE6773000.1"/>
    </source>
</evidence>
<protein>
    <recommendedName>
        <fullName evidence="2">Integrase catalytic domain-containing protein</fullName>
    </recommendedName>
</protein>
<dbReference type="SUPFAM" id="SSF53098">
    <property type="entry name" value="Ribonuclease H-like"/>
    <property type="match status" value="1"/>
</dbReference>
<dbReference type="InterPro" id="IPR012337">
    <property type="entry name" value="RNaseH-like_sf"/>
</dbReference>
<sequence>MTCSSVKRFFTSNLLGGRELDSKLGCYSKSGGRRDGRRFRLLPVLVHFTHECLDIVVDQCLRAEDVAAIVARLLAQRGKPEAIKVDNGSEFAGM</sequence>